<dbReference type="RefSeq" id="WP_021071574.1">
    <property type="nucleotide sequence ID" value="NZ_ATDL01000018.1"/>
</dbReference>
<dbReference type="STRING" id="1346330.M472_04880"/>
<gene>
    <name evidence="1" type="ORF">M472_04880</name>
</gene>
<dbReference type="AlphaFoldDB" id="U2IZJ5"/>
<organism evidence="1 2">
    <name type="scientific">Sphingobacterium paucimobilis HER1398</name>
    <dbReference type="NCBI Taxonomy" id="1346330"/>
    <lineage>
        <taxon>Bacteria</taxon>
        <taxon>Pseudomonadati</taxon>
        <taxon>Bacteroidota</taxon>
        <taxon>Sphingobacteriia</taxon>
        <taxon>Sphingobacteriales</taxon>
        <taxon>Sphingobacteriaceae</taxon>
        <taxon>Sphingobacterium</taxon>
    </lineage>
</organism>
<reference evidence="1 2" key="1">
    <citation type="journal article" date="2013" name="Genome Announc.">
        <title>The Draft Genome Sequence of Sphingomonas paucimobilis Strain HER1398 (Proteobacteria), Host to the Giant PAU Phage, Indicates That It Is a Member of the Genus Sphingobacterium (Bacteroidetes).</title>
        <authorList>
            <person name="White R.A.III."/>
            <person name="Suttle C.A."/>
        </authorList>
    </citation>
    <scope>NUCLEOTIDE SEQUENCE [LARGE SCALE GENOMIC DNA]</scope>
    <source>
        <strain evidence="1 2">HER1398</strain>
    </source>
</reference>
<comment type="caution">
    <text evidence="1">The sequence shown here is derived from an EMBL/GenBank/DDBJ whole genome shotgun (WGS) entry which is preliminary data.</text>
</comment>
<protein>
    <submittedName>
        <fullName evidence="1">Uncharacterized protein</fullName>
    </submittedName>
</protein>
<proteinExistence type="predicted"/>
<name>U2IZJ5_9SPHI</name>
<evidence type="ECO:0000313" key="1">
    <source>
        <dbReference type="EMBL" id="ERJ58094.1"/>
    </source>
</evidence>
<accession>U2IZJ5</accession>
<dbReference type="OrthoDB" id="2585681at2"/>
<sequence length="75" mass="8840">MDPLCKIYNVDKKEAEHVFKELMIGINGQLSHFIDYKEHPQGVSFITFVTKGKISYAVRSIKNIYTTKYQKEWKI</sequence>
<evidence type="ECO:0000313" key="2">
    <source>
        <dbReference type="Proteomes" id="UP000016584"/>
    </source>
</evidence>
<dbReference type="EMBL" id="ATDL01000018">
    <property type="protein sequence ID" value="ERJ58094.1"/>
    <property type="molecule type" value="Genomic_DNA"/>
</dbReference>
<keyword evidence="2" id="KW-1185">Reference proteome</keyword>
<dbReference type="Proteomes" id="UP000016584">
    <property type="component" value="Unassembled WGS sequence"/>
</dbReference>
<dbReference type="PATRIC" id="fig|1346330.5.peg.3437"/>